<evidence type="ECO:0000313" key="1">
    <source>
        <dbReference type="EMBL" id="VVW25613.1"/>
    </source>
</evidence>
<reference evidence="1" key="1">
    <citation type="submission" date="2019-09" db="EMBL/GenBank/DDBJ databases">
        <authorList>
            <person name="Zhang L."/>
        </authorList>
    </citation>
    <scope>NUCLEOTIDE SEQUENCE</scope>
</reference>
<accession>A0A5K1CE07</accession>
<name>A0A5K1CE07_9MAGN</name>
<gene>
    <name evidence="1" type="ORF">NYM_LOCUS18098</name>
</gene>
<dbReference type="AlphaFoldDB" id="A0A5K1CE07"/>
<proteinExistence type="predicted"/>
<protein>
    <submittedName>
        <fullName evidence="1">Uncharacterized protein</fullName>
    </submittedName>
</protein>
<sequence length="24" mass="2568">MNVLGQSLGFVGSGFYAYCKLKGK</sequence>
<organism evidence="1">
    <name type="scientific">Nymphaea colorata</name>
    <name type="common">pocket water lily</name>
    <dbReference type="NCBI Taxonomy" id="210225"/>
    <lineage>
        <taxon>Eukaryota</taxon>
        <taxon>Viridiplantae</taxon>
        <taxon>Streptophyta</taxon>
        <taxon>Embryophyta</taxon>
        <taxon>Tracheophyta</taxon>
        <taxon>Spermatophyta</taxon>
        <taxon>Magnoliopsida</taxon>
        <taxon>Nymphaeales</taxon>
        <taxon>Nymphaeaceae</taxon>
        <taxon>Nymphaea</taxon>
    </lineage>
</organism>
<dbReference type="EMBL" id="LR721782">
    <property type="protein sequence ID" value="VVW25613.1"/>
    <property type="molecule type" value="Genomic_DNA"/>
</dbReference>